<keyword evidence="9" id="KW-1185">Reference proteome</keyword>
<feature type="transmembrane region" description="Helical" evidence="7">
    <location>
        <begin position="257"/>
        <end position="277"/>
    </location>
</feature>
<evidence type="ECO:0000313" key="9">
    <source>
        <dbReference type="Proteomes" id="UP000253769"/>
    </source>
</evidence>
<dbReference type="GO" id="GO:0005886">
    <property type="term" value="C:plasma membrane"/>
    <property type="evidence" value="ECO:0007669"/>
    <property type="project" value="UniProtKB-SubCell"/>
</dbReference>
<feature type="transmembrane region" description="Helical" evidence="7">
    <location>
        <begin position="289"/>
        <end position="307"/>
    </location>
</feature>
<feature type="transmembrane region" description="Helical" evidence="7">
    <location>
        <begin position="319"/>
        <end position="336"/>
    </location>
</feature>
<evidence type="ECO:0000256" key="3">
    <source>
        <dbReference type="ARBA" id="ARBA00022475"/>
    </source>
</evidence>
<evidence type="ECO:0000313" key="8">
    <source>
        <dbReference type="EMBL" id="RDE19956.1"/>
    </source>
</evidence>
<organism evidence="8 9">
    <name type="scientific">Motiliproteus coralliicola</name>
    <dbReference type="NCBI Taxonomy" id="2283196"/>
    <lineage>
        <taxon>Bacteria</taxon>
        <taxon>Pseudomonadati</taxon>
        <taxon>Pseudomonadota</taxon>
        <taxon>Gammaproteobacteria</taxon>
        <taxon>Oceanospirillales</taxon>
        <taxon>Oceanospirillaceae</taxon>
        <taxon>Motiliproteus</taxon>
    </lineage>
</organism>
<dbReference type="InterPro" id="IPR018383">
    <property type="entry name" value="UPF0324_pro"/>
</dbReference>
<comment type="subcellular location">
    <subcellularLocation>
        <location evidence="1">Cell membrane</location>
        <topology evidence="1">Multi-pass membrane protein</topology>
    </subcellularLocation>
</comment>
<dbReference type="AlphaFoldDB" id="A0A369WH65"/>
<feature type="transmembrane region" description="Helical" evidence="7">
    <location>
        <begin position="94"/>
        <end position="116"/>
    </location>
</feature>
<feature type="transmembrane region" description="Helical" evidence="7">
    <location>
        <begin position="225"/>
        <end position="245"/>
    </location>
</feature>
<dbReference type="PANTHER" id="PTHR30106:SF2">
    <property type="entry name" value="UPF0324 INNER MEMBRANE PROTEIN YEIH"/>
    <property type="match status" value="1"/>
</dbReference>
<name>A0A369WH65_9GAMM</name>
<keyword evidence="5 7" id="KW-1133">Transmembrane helix</keyword>
<accession>A0A369WH65</accession>
<evidence type="ECO:0000256" key="5">
    <source>
        <dbReference type="ARBA" id="ARBA00022989"/>
    </source>
</evidence>
<feature type="transmembrane region" description="Helical" evidence="7">
    <location>
        <begin position="128"/>
        <end position="148"/>
    </location>
</feature>
<keyword evidence="4 7" id="KW-0812">Transmembrane</keyword>
<reference evidence="8 9" key="1">
    <citation type="submission" date="2018-07" db="EMBL/GenBank/DDBJ databases">
        <title>Motiliproteus coralliicola sp. nov., a bacterium isolated from Coral.</title>
        <authorList>
            <person name="Wang G."/>
        </authorList>
    </citation>
    <scope>NUCLEOTIDE SEQUENCE [LARGE SCALE GENOMIC DNA]</scope>
    <source>
        <strain evidence="8 9">C34</strain>
    </source>
</reference>
<dbReference type="Proteomes" id="UP000253769">
    <property type="component" value="Unassembled WGS sequence"/>
</dbReference>
<comment type="similarity">
    <text evidence="2">Belongs to the UPF0324 family.</text>
</comment>
<feature type="transmembrane region" description="Helical" evidence="7">
    <location>
        <begin position="160"/>
        <end position="186"/>
    </location>
</feature>
<comment type="caution">
    <text evidence="8">The sequence shown here is derived from an EMBL/GenBank/DDBJ whole genome shotgun (WGS) entry which is preliminary data.</text>
</comment>
<gene>
    <name evidence="8" type="ORF">DV711_11050</name>
</gene>
<sequence>MIGLERSPLEYRKTLQKLLPGAAICMVIAMAAKFVSEHYGGPVILNALLMGMAFNYLSNEGKCVPGIQFSAKTVLRFGIALLGARITVEQLMSLGFTPIVIVLIAVPSTIFCGVLMGRWLGLGRSQSVLTGSSVGICGASAALAVAAVLPQDKDSEKNLIFTVIAVTALSTVAMIVYPFIVTYFGLDTAASGVFLGATIHDVAQVVGAGYLMSDEIGDIATFTKLLRVSMLVPVVLIISLVAARWGQTESSGKPSGFPLPGFLVAFIIIVGLNSGGVIAPEVSSMMVEASRWCLIVAMVGLGMKSSFQELAAMGWRPMALIVGETLFLAVLVLIFLQF</sequence>
<dbReference type="Pfam" id="PF03601">
    <property type="entry name" value="Cons_hypoth698"/>
    <property type="match status" value="1"/>
</dbReference>
<protein>
    <submittedName>
        <fullName evidence="8">YeiH family protein</fullName>
    </submittedName>
</protein>
<dbReference type="PANTHER" id="PTHR30106">
    <property type="entry name" value="INNER MEMBRANE PROTEIN YEIH-RELATED"/>
    <property type="match status" value="1"/>
</dbReference>
<evidence type="ECO:0000256" key="6">
    <source>
        <dbReference type="ARBA" id="ARBA00023136"/>
    </source>
</evidence>
<evidence type="ECO:0000256" key="7">
    <source>
        <dbReference type="SAM" id="Phobius"/>
    </source>
</evidence>
<evidence type="ECO:0000256" key="2">
    <source>
        <dbReference type="ARBA" id="ARBA00007977"/>
    </source>
</evidence>
<evidence type="ECO:0000256" key="1">
    <source>
        <dbReference type="ARBA" id="ARBA00004651"/>
    </source>
</evidence>
<keyword evidence="3" id="KW-1003">Cell membrane</keyword>
<proteinExistence type="inferred from homology"/>
<dbReference type="OrthoDB" id="9805703at2"/>
<dbReference type="EMBL" id="QQOH01000003">
    <property type="protein sequence ID" value="RDE19956.1"/>
    <property type="molecule type" value="Genomic_DNA"/>
</dbReference>
<keyword evidence="6 7" id="KW-0472">Membrane</keyword>
<evidence type="ECO:0000256" key="4">
    <source>
        <dbReference type="ARBA" id="ARBA00022692"/>
    </source>
</evidence>